<evidence type="ECO:0000313" key="2">
    <source>
        <dbReference type="Proteomes" id="UP001497535"/>
    </source>
</evidence>
<protein>
    <submittedName>
        <fullName evidence="1">Uncharacterized protein</fullName>
    </submittedName>
</protein>
<reference evidence="1" key="1">
    <citation type="submission" date="2023-11" db="EMBL/GenBank/DDBJ databases">
        <authorList>
            <person name="Poullet M."/>
        </authorList>
    </citation>
    <scope>NUCLEOTIDE SEQUENCE</scope>
    <source>
        <strain evidence="1">E1834</strain>
    </source>
</reference>
<gene>
    <name evidence="1" type="ORF">MENTE1834_LOCUS24182</name>
</gene>
<evidence type="ECO:0000313" key="1">
    <source>
        <dbReference type="EMBL" id="CAK5077275.1"/>
    </source>
</evidence>
<name>A0ACB0ZGE9_MELEN</name>
<dbReference type="EMBL" id="CAVMJV010000031">
    <property type="protein sequence ID" value="CAK5077275.1"/>
    <property type="molecule type" value="Genomic_DNA"/>
</dbReference>
<proteinExistence type="predicted"/>
<keyword evidence="2" id="KW-1185">Reference proteome</keyword>
<sequence length="130" mass="14735">MENNIETKIVSSVENCSSNSTFLTNSNEPIKENFVKIGDDQLESKESAADIKVNFYKYFYALFYLFNCQKPDILENEVKAAVNNEYSCSTSGGYANNEEKEKMVEGSSSSLNCQQYVSLLNIFVYIKLEV</sequence>
<dbReference type="Proteomes" id="UP001497535">
    <property type="component" value="Unassembled WGS sequence"/>
</dbReference>
<organism evidence="1 2">
    <name type="scientific">Meloidogyne enterolobii</name>
    <name type="common">Root-knot nematode worm</name>
    <name type="synonym">Meloidogyne mayaguensis</name>
    <dbReference type="NCBI Taxonomy" id="390850"/>
    <lineage>
        <taxon>Eukaryota</taxon>
        <taxon>Metazoa</taxon>
        <taxon>Ecdysozoa</taxon>
        <taxon>Nematoda</taxon>
        <taxon>Chromadorea</taxon>
        <taxon>Rhabditida</taxon>
        <taxon>Tylenchina</taxon>
        <taxon>Tylenchomorpha</taxon>
        <taxon>Tylenchoidea</taxon>
        <taxon>Meloidogynidae</taxon>
        <taxon>Meloidogyninae</taxon>
        <taxon>Meloidogyne</taxon>
    </lineage>
</organism>
<comment type="caution">
    <text evidence="1">The sequence shown here is derived from an EMBL/GenBank/DDBJ whole genome shotgun (WGS) entry which is preliminary data.</text>
</comment>
<accession>A0ACB0ZGE9</accession>